<organism evidence="2 3">
    <name type="scientific">Phytophthora megakarya</name>
    <dbReference type="NCBI Taxonomy" id="4795"/>
    <lineage>
        <taxon>Eukaryota</taxon>
        <taxon>Sar</taxon>
        <taxon>Stramenopiles</taxon>
        <taxon>Oomycota</taxon>
        <taxon>Peronosporomycetes</taxon>
        <taxon>Peronosporales</taxon>
        <taxon>Peronosporaceae</taxon>
        <taxon>Phytophthora</taxon>
    </lineage>
</organism>
<evidence type="ECO:0000256" key="1">
    <source>
        <dbReference type="SAM" id="MobiDB-lite"/>
    </source>
</evidence>
<evidence type="ECO:0000313" key="2">
    <source>
        <dbReference type="EMBL" id="OWZ21941.1"/>
    </source>
</evidence>
<dbReference type="EMBL" id="NBNE01000175">
    <property type="protein sequence ID" value="OWZ21941.1"/>
    <property type="molecule type" value="Genomic_DNA"/>
</dbReference>
<reference evidence="3" key="1">
    <citation type="submission" date="2017-03" db="EMBL/GenBank/DDBJ databases">
        <title>Phytopthora megakarya and P. palmivora, two closely related causual agents of cacao black pod achieved similar genome size and gene model numbers by different mechanisms.</title>
        <authorList>
            <person name="Ali S."/>
            <person name="Shao J."/>
            <person name="Larry D.J."/>
            <person name="Kronmiller B."/>
            <person name="Shen D."/>
            <person name="Strem M.D."/>
            <person name="Melnick R.L."/>
            <person name="Guiltinan M.J."/>
            <person name="Tyler B.M."/>
            <person name="Meinhardt L.W."/>
            <person name="Bailey B.A."/>
        </authorList>
    </citation>
    <scope>NUCLEOTIDE SEQUENCE [LARGE SCALE GENOMIC DNA]</scope>
    <source>
        <strain evidence="3">zdho120</strain>
    </source>
</reference>
<gene>
    <name evidence="2" type="ORF">PHMEG_0003430</name>
</gene>
<keyword evidence="3" id="KW-1185">Reference proteome</keyword>
<dbReference type="Proteomes" id="UP000198211">
    <property type="component" value="Unassembled WGS sequence"/>
</dbReference>
<accession>A0A225WWD8</accession>
<feature type="region of interest" description="Disordered" evidence="1">
    <location>
        <begin position="1"/>
        <end position="21"/>
    </location>
</feature>
<sequence length="130" mass="14522">MHTHSGRASRNDRGGPSITDSTAITATSNIINTWIRERQEYEEAIKARCATTGEDKRKALKSVKNCFSRQLLSNLCKLGCNTSVEAVREDQNISELNKIIGNVMKDVIIAIDAVFNAKLRMDLRERDVNA</sequence>
<evidence type="ECO:0000313" key="3">
    <source>
        <dbReference type="Proteomes" id="UP000198211"/>
    </source>
</evidence>
<comment type="caution">
    <text evidence="2">The sequence shown here is derived from an EMBL/GenBank/DDBJ whole genome shotgun (WGS) entry which is preliminary data.</text>
</comment>
<dbReference type="AlphaFoldDB" id="A0A225WWD8"/>
<dbReference type="OrthoDB" id="123735at2759"/>
<name>A0A225WWD8_9STRA</name>
<protein>
    <submittedName>
        <fullName evidence="2">Uncharacterized protein</fullName>
    </submittedName>
</protein>
<proteinExistence type="predicted"/>